<feature type="DNA-binding region" description="H-T-H motif" evidence="4">
    <location>
        <begin position="30"/>
        <end position="49"/>
    </location>
</feature>
<sequence>MAVAEHTETREVIIACAQQLMARKGYTAVGLSEILTTAHVPKGSFYYHFASKDALGEAMLRSYFEGYLADFDKILGRDDHTWAERILQYFASWIESQSSFDCQGKCLAVKLGAEVADLSESMRVALLDGIGDITARIELAIRAGVEDGSVPSTGDPAATASALYELWLGASVVAKVNRSATSMNSALDHTRTVLGI</sequence>
<dbReference type="InterPro" id="IPR011075">
    <property type="entry name" value="TetR_C"/>
</dbReference>
<dbReference type="EMBL" id="BMCS01000002">
    <property type="protein sequence ID" value="GGF37520.1"/>
    <property type="molecule type" value="Genomic_DNA"/>
</dbReference>
<reference evidence="7" key="1">
    <citation type="journal article" date="2019" name="Int. J. Syst. Evol. Microbiol.">
        <title>The Global Catalogue of Microorganisms (GCM) 10K type strain sequencing project: providing services to taxonomists for standard genome sequencing and annotation.</title>
        <authorList>
            <consortium name="The Broad Institute Genomics Platform"/>
            <consortium name="The Broad Institute Genome Sequencing Center for Infectious Disease"/>
            <person name="Wu L."/>
            <person name="Ma J."/>
        </authorList>
    </citation>
    <scope>NUCLEOTIDE SEQUENCE [LARGE SCALE GENOMIC DNA]</scope>
    <source>
        <strain evidence="7">CCM 7855</strain>
    </source>
</reference>
<protein>
    <submittedName>
        <fullName evidence="6">TetR family transcriptional regulator</fullName>
    </submittedName>
</protein>
<evidence type="ECO:0000256" key="2">
    <source>
        <dbReference type="ARBA" id="ARBA00023125"/>
    </source>
</evidence>
<organism evidence="6 7">
    <name type="scientific">Williamsia phyllosphaerae</name>
    <dbReference type="NCBI Taxonomy" id="885042"/>
    <lineage>
        <taxon>Bacteria</taxon>
        <taxon>Bacillati</taxon>
        <taxon>Actinomycetota</taxon>
        <taxon>Actinomycetes</taxon>
        <taxon>Mycobacteriales</taxon>
        <taxon>Nocardiaceae</taxon>
        <taxon>Williamsia</taxon>
    </lineage>
</organism>
<comment type="caution">
    <text evidence="6">The sequence shown here is derived from an EMBL/GenBank/DDBJ whole genome shotgun (WGS) entry which is preliminary data.</text>
</comment>
<feature type="domain" description="HTH tetR-type" evidence="5">
    <location>
        <begin position="7"/>
        <end position="67"/>
    </location>
</feature>
<dbReference type="PANTHER" id="PTHR47506:SF6">
    <property type="entry name" value="HTH-TYPE TRANSCRIPTIONAL REPRESSOR NEMR"/>
    <property type="match status" value="1"/>
</dbReference>
<evidence type="ECO:0000256" key="4">
    <source>
        <dbReference type="PROSITE-ProRule" id="PRU00335"/>
    </source>
</evidence>
<dbReference type="SUPFAM" id="SSF46689">
    <property type="entry name" value="Homeodomain-like"/>
    <property type="match status" value="1"/>
</dbReference>
<evidence type="ECO:0000256" key="1">
    <source>
        <dbReference type="ARBA" id="ARBA00023015"/>
    </source>
</evidence>
<dbReference type="PRINTS" id="PR00455">
    <property type="entry name" value="HTHTETR"/>
</dbReference>
<keyword evidence="7" id="KW-1185">Reference proteome</keyword>
<name>A0ABQ1V4U5_9NOCA</name>
<keyword evidence="3" id="KW-0804">Transcription</keyword>
<dbReference type="InterPro" id="IPR001647">
    <property type="entry name" value="HTH_TetR"/>
</dbReference>
<evidence type="ECO:0000256" key="3">
    <source>
        <dbReference type="ARBA" id="ARBA00023163"/>
    </source>
</evidence>
<accession>A0ABQ1V4U5</accession>
<dbReference type="InterPro" id="IPR036271">
    <property type="entry name" value="Tet_transcr_reg_TetR-rel_C_sf"/>
</dbReference>
<dbReference type="InterPro" id="IPR009057">
    <property type="entry name" value="Homeodomain-like_sf"/>
</dbReference>
<dbReference type="Gene3D" id="1.10.357.10">
    <property type="entry name" value="Tetracycline Repressor, domain 2"/>
    <property type="match status" value="1"/>
</dbReference>
<dbReference type="PANTHER" id="PTHR47506">
    <property type="entry name" value="TRANSCRIPTIONAL REGULATORY PROTEIN"/>
    <property type="match status" value="1"/>
</dbReference>
<evidence type="ECO:0000313" key="7">
    <source>
        <dbReference type="Proteomes" id="UP000632454"/>
    </source>
</evidence>
<dbReference type="RefSeq" id="WP_188491417.1">
    <property type="nucleotide sequence ID" value="NZ_BMCS01000002.1"/>
</dbReference>
<dbReference type="Pfam" id="PF00440">
    <property type="entry name" value="TetR_N"/>
    <property type="match status" value="1"/>
</dbReference>
<dbReference type="Pfam" id="PF16925">
    <property type="entry name" value="TetR_C_13"/>
    <property type="match status" value="1"/>
</dbReference>
<evidence type="ECO:0000313" key="6">
    <source>
        <dbReference type="EMBL" id="GGF37520.1"/>
    </source>
</evidence>
<keyword evidence="1" id="KW-0805">Transcription regulation</keyword>
<evidence type="ECO:0000259" key="5">
    <source>
        <dbReference type="PROSITE" id="PS50977"/>
    </source>
</evidence>
<gene>
    <name evidence="6" type="ORF">GCM10007298_36580</name>
</gene>
<keyword evidence="2 4" id="KW-0238">DNA-binding</keyword>
<dbReference type="PROSITE" id="PS50977">
    <property type="entry name" value="HTH_TETR_2"/>
    <property type="match status" value="1"/>
</dbReference>
<dbReference type="SUPFAM" id="SSF48498">
    <property type="entry name" value="Tetracyclin repressor-like, C-terminal domain"/>
    <property type="match status" value="1"/>
</dbReference>
<dbReference type="Proteomes" id="UP000632454">
    <property type="component" value="Unassembled WGS sequence"/>
</dbReference>
<proteinExistence type="predicted"/>